<feature type="transmembrane region" description="Helical" evidence="1">
    <location>
        <begin position="12"/>
        <end position="35"/>
    </location>
</feature>
<proteinExistence type="predicted"/>
<evidence type="ECO:0000313" key="3">
    <source>
        <dbReference type="Proteomes" id="UP000192693"/>
    </source>
</evidence>
<keyword evidence="1" id="KW-0812">Transmembrane</keyword>
<name>A0ABX3RAY4_MYCAL</name>
<comment type="caution">
    <text evidence="2">The sequence shown here is derived from an EMBL/GenBank/DDBJ whole genome shotgun (WGS) entry which is preliminary data.</text>
</comment>
<evidence type="ECO:0000256" key="1">
    <source>
        <dbReference type="SAM" id="Phobius"/>
    </source>
</evidence>
<sequence>MVPTVRMAARWLRLLVVLVGCGSVMVVPVVPLLMAPVVSVAPRGCSAMVAPVVRAWPVVLVVPAVLVAGGWVLVVTAAPVVSWVAMVVPVVPGPGLCMASAVMVVMVVMAWPAWLGRLARRA</sequence>
<reference evidence="2 3" key="1">
    <citation type="submission" date="2016-12" db="EMBL/GenBank/DDBJ databases">
        <title>The new phylogeny of genus Mycobacterium.</title>
        <authorList>
            <person name="Tortoli E."/>
            <person name="Trovato A."/>
            <person name="Cirillo D.M."/>
        </authorList>
    </citation>
    <scope>NUCLEOTIDE SEQUENCE [LARGE SCALE GENOMIC DNA]</scope>
    <source>
        <strain evidence="2 3">DSM 45454</strain>
    </source>
</reference>
<organism evidence="2 3">
    <name type="scientific">Mycolicibacter algericus DSM 45454</name>
    <dbReference type="NCBI Taxonomy" id="723879"/>
    <lineage>
        <taxon>Bacteria</taxon>
        <taxon>Bacillati</taxon>
        <taxon>Actinomycetota</taxon>
        <taxon>Actinomycetes</taxon>
        <taxon>Mycobacteriales</taxon>
        <taxon>Mycobacteriaceae</taxon>
        <taxon>Mycolicibacter</taxon>
    </lineage>
</organism>
<keyword evidence="1" id="KW-1133">Transmembrane helix</keyword>
<protein>
    <submittedName>
        <fullName evidence="2">Uncharacterized protein</fullName>
    </submittedName>
</protein>
<keyword evidence="1" id="KW-0472">Membrane</keyword>
<accession>A0ABX3RAY4</accession>
<dbReference type="EMBL" id="MVHC01000079">
    <property type="protein sequence ID" value="OQZ91069.1"/>
    <property type="molecule type" value="Genomic_DNA"/>
</dbReference>
<keyword evidence="3" id="KW-1185">Reference proteome</keyword>
<feature type="transmembrane region" description="Helical" evidence="1">
    <location>
        <begin position="95"/>
        <end position="114"/>
    </location>
</feature>
<dbReference type="Proteomes" id="UP000192693">
    <property type="component" value="Unassembled WGS sequence"/>
</dbReference>
<evidence type="ECO:0000313" key="2">
    <source>
        <dbReference type="EMBL" id="OQZ91069.1"/>
    </source>
</evidence>
<feature type="transmembrane region" description="Helical" evidence="1">
    <location>
        <begin position="55"/>
        <end position="88"/>
    </location>
</feature>
<gene>
    <name evidence="2" type="ORF">BST10_22090</name>
</gene>